<keyword evidence="1" id="KW-1133">Transmembrane helix</keyword>
<organism evidence="2 3">
    <name type="scientific">Marinihelvus fidelis</name>
    <dbReference type="NCBI Taxonomy" id="2613842"/>
    <lineage>
        <taxon>Bacteria</taxon>
        <taxon>Pseudomonadati</taxon>
        <taxon>Pseudomonadota</taxon>
        <taxon>Gammaproteobacteria</taxon>
        <taxon>Chromatiales</taxon>
        <taxon>Wenzhouxiangellaceae</taxon>
        <taxon>Marinihelvus</taxon>
    </lineage>
</organism>
<keyword evidence="1" id="KW-0472">Membrane</keyword>
<dbReference type="AlphaFoldDB" id="A0A5N0TBB9"/>
<evidence type="ECO:0000313" key="2">
    <source>
        <dbReference type="EMBL" id="KAA9131968.1"/>
    </source>
</evidence>
<evidence type="ECO:0000256" key="1">
    <source>
        <dbReference type="SAM" id="Phobius"/>
    </source>
</evidence>
<sequence length="101" mass="11072">MPLVTVLAIAARWLLKYIITKSLIFLGIAYVAFTGLGDMIDRTEQVIYANLAGLPADVFNMAMLCGFGEYVTITLSSFAGYLTLKGMRNGVKYAMQLNPLL</sequence>
<proteinExistence type="predicted"/>
<dbReference type="Pfam" id="PF10734">
    <property type="entry name" value="DUF2523"/>
    <property type="match status" value="1"/>
</dbReference>
<keyword evidence="1" id="KW-0812">Transmembrane</keyword>
<comment type="caution">
    <text evidence="2">The sequence shown here is derived from an EMBL/GenBank/DDBJ whole genome shotgun (WGS) entry which is preliminary data.</text>
</comment>
<dbReference type="InterPro" id="IPR019670">
    <property type="entry name" value="DUF2523"/>
</dbReference>
<feature type="transmembrane region" description="Helical" evidence="1">
    <location>
        <begin position="22"/>
        <end position="40"/>
    </location>
</feature>
<keyword evidence="3" id="KW-1185">Reference proteome</keyword>
<accession>A0A5N0TBB9</accession>
<reference evidence="2 3" key="1">
    <citation type="submission" date="2019-09" db="EMBL/GenBank/DDBJ databases">
        <title>Wenzhouxiangella sp. Genome sequencing and assembly.</title>
        <authorList>
            <person name="Zhang R."/>
        </authorList>
    </citation>
    <scope>NUCLEOTIDE SEQUENCE [LARGE SCALE GENOMIC DNA]</scope>
    <source>
        <strain evidence="2 3">W260</strain>
    </source>
</reference>
<feature type="transmembrane region" description="Helical" evidence="1">
    <location>
        <begin position="60"/>
        <end position="84"/>
    </location>
</feature>
<name>A0A5N0TBB9_9GAMM</name>
<gene>
    <name evidence="2" type="ORF">F3N42_07280</name>
</gene>
<protein>
    <submittedName>
        <fullName evidence="2">DUF2523 domain-containing protein</fullName>
    </submittedName>
</protein>
<dbReference type="EMBL" id="VYXP01000004">
    <property type="protein sequence ID" value="KAA9131968.1"/>
    <property type="molecule type" value="Genomic_DNA"/>
</dbReference>
<dbReference type="Proteomes" id="UP000325372">
    <property type="component" value="Unassembled WGS sequence"/>
</dbReference>
<dbReference type="RefSeq" id="WP_150863758.1">
    <property type="nucleotide sequence ID" value="NZ_VYXP01000004.1"/>
</dbReference>
<evidence type="ECO:0000313" key="3">
    <source>
        <dbReference type="Proteomes" id="UP000325372"/>
    </source>
</evidence>